<accession>A0A7Y3RMJ0</accession>
<evidence type="ECO:0000256" key="4">
    <source>
        <dbReference type="ARBA" id="ARBA00022692"/>
    </source>
</evidence>
<dbReference type="GO" id="GO:0005886">
    <property type="term" value="C:plasma membrane"/>
    <property type="evidence" value="ECO:0007669"/>
    <property type="project" value="UniProtKB-SubCell"/>
</dbReference>
<dbReference type="PANTHER" id="PTHR33695:SF1">
    <property type="entry name" value="LIPOPROTEIN SIGNAL PEPTIDASE"/>
    <property type="match status" value="1"/>
</dbReference>
<dbReference type="HAMAP" id="MF_00161">
    <property type="entry name" value="LspA"/>
    <property type="match status" value="1"/>
</dbReference>
<organism evidence="12 13">
    <name type="scientific">Parvularcula mediterranea</name>
    <dbReference type="NCBI Taxonomy" id="2732508"/>
    <lineage>
        <taxon>Bacteria</taxon>
        <taxon>Pseudomonadati</taxon>
        <taxon>Pseudomonadota</taxon>
        <taxon>Alphaproteobacteria</taxon>
        <taxon>Parvularculales</taxon>
        <taxon>Parvularculaceae</taxon>
        <taxon>Parvularcula</taxon>
    </lineage>
</organism>
<evidence type="ECO:0000256" key="2">
    <source>
        <dbReference type="ARBA" id="ARBA00022475"/>
    </source>
</evidence>
<keyword evidence="7 9" id="KW-1133">Transmembrane helix</keyword>
<evidence type="ECO:0000256" key="10">
    <source>
        <dbReference type="RuleBase" id="RU000594"/>
    </source>
</evidence>
<comment type="caution">
    <text evidence="9">Lacks conserved residue(s) required for the propagation of feature annotation.</text>
</comment>
<dbReference type="Proteomes" id="UP000536835">
    <property type="component" value="Unassembled WGS sequence"/>
</dbReference>
<dbReference type="PROSITE" id="PS00855">
    <property type="entry name" value="SPASE_II"/>
    <property type="match status" value="1"/>
</dbReference>
<comment type="pathway">
    <text evidence="9">Protein modification; lipoprotein biosynthesis (signal peptide cleavage).</text>
</comment>
<evidence type="ECO:0000256" key="3">
    <source>
        <dbReference type="ARBA" id="ARBA00022670"/>
    </source>
</evidence>
<keyword evidence="8 9" id="KW-0472">Membrane</keyword>
<comment type="similarity">
    <text evidence="1 9 11">Belongs to the peptidase A8 family.</text>
</comment>
<keyword evidence="2 9" id="KW-1003">Cell membrane</keyword>
<dbReference type="PANTHER" id="PTHR33695">
    <property type="entry name" value="LIPOPROTEIN SIGNAL PEPTIDASE"/>
    <property type="match status" value="1"/>
</dbReference>
<comment type="catalytic activity">
    <reaction evidence="9 10">
        <text>Release of signal peptides from bacterial membrane prolipoproteins. Hydrolyzes -Xaa-Yaa-Zaa-|-(S,diacylglyceryl)Cys-, in which Xaa is hydrophobic (preferably Leu), and Yaa (Ala or Ser) and Zaa (Gly or Ala) have small, neutral side chains.</text>
        <dbReference type="EC" id="3.4.23.36"/>
    </reaction>
</comment>
<dbReference type="InterPro" id="IPR001872">
    <property type="entry name" value="Peptidase_A8"/>
</dbReference>
<dbReference type="GO" id="GO:0004190">
    <property type="term" value="F:aspartic-type endopeptidase activity"/>
    <property type="evidence" value="ECO:0007669"/>
    <property type="project" value="UniProtKB-UniRule"/>
</dbReference>
<dbReference type="Pfam" id="PF01252">
    <property type="entry name" value="Peptidase_A8"/>
    <property type="match status" value="1"/>
</dbReference>
<name>A0A7Y3RMJ0_9PROT</name>
<gene>
    <name evidence="9 12" type="primary">lspA</name>
    <name evidence="12" type="ORF">HK107_10415</name>
</gene>
<evidence type="ECO:0000256" key="9">
    <source>
        <dbReference type="HAMAP-Rule" id="MF_00161"/>
    </source>
</evidence>
<evidence type="ECO:0000256" key="1">
    <source>
        <dbReference type="ARBA" id="ARBA00006139"/>
    </source>
</evidence>
<dbReference type="EMBL" id="JABFCX010000003">
    <property type="protein sequence ID" value="NNU16735.1"/>
    <property type="molecule type" value="Genomic_DNA"/>
</dbReference>
<keyword evidence="4 9" id="KW-0812">Transmembrane</keyword>
<evidence type="ECO:0000256" key="8">
    <source>
        <dbReference type="ARBA" id="ARBA00023136"/>
    </source>
</evidence>
<dbReference type="NCBIfam" id="TIGR00077">
    <property type="entry name" value="lspA"/>
    <property type="match status" value="1"/>
</dbReference>
<feature type="active site" evidence="9">
    <location>
        <position position="112"/>
    </location>
</feature>
<feature type="active site" evidence="9">
    <location>
        <position position="129"/>
    </location>
</feature>
<comment type="function">
    <text evidence="9 10">This protein specifically catalyzes the removal of signal peptides from prolipoproteins.</text>
</comment>
<evidence type="ECO:0000313" key="13">
    <source>
        <dbReference type="Proteomes" id="UP000536835"/>
    </source>
</evidence>
<dbReference type="GO" id="GO:0006508">
    <property type="term" value="P:proteolysis"/>
    <property type="evidence" value="ECO:0007669"/>
    <property type="project" value="UniProtKB-KW"/>
</dbReference>
<dbReference type="PRINTS" id="PR00781">
    <property type="entry name" value="LIPOSIGPTASE"/>
</dbReference>
<evidence type="ECO:0000256" key="5">
    <source>
        <dbReference type="ARBA" id="ARBA00022750"/>
    </source>
</evidence>
<proteinExistence type="inferred from homology"/>
<keyword evidence="6 9" id="KW-0378">Hydrolase</keyword>
<keyword evidence="3 9" id="KW-0645">Protease</keyword>
<evidence type="ECO:0000256" key="6">
    <source>
        <dbReference type="ARBA" id="ARBA00022801"/>
    </source>
</evidence>
<feature type="transmembrane region" description="Helical" evidence="9">
    <location>
        <begin position="50"/>
        <end position="75"/>
    </location>
</feature>
<dbReference type="AlphaFoldDB" id="A0A7Y3RMJ0"/>
<evidence type="ECO:0000256" key="11">
    <source>
        <dbReference type="RuleBase" id="RU004181"/>
    </source>
</evidence>
<evidence type="ECO:0000256" key="7">
    <source>
        <dbReference type="ARBA" id="ARBA00022989"/>
    </source>
</evidence>
<reference evidence="12 13" key="1">
    <citation type="submission" date="2020-05" db="EMBL/GenBank/DDBJ databases">
        <title>Parvularcula mediterraneae sp. nov., isolated from polypropylene straw from shallow seawater of the seashore of Laganas in Zakynthos island, Greece.</title>
        <authorList>
            <person name="Szabo I."/>
            <person name="Al-Omari J."/>
            <person name="Rado J."/>
            <person name="Szerdahelyi G.S."/>
        </authorList>
    </citation>
    <scope>NUCLEOTIDE SEQUENCE [LARGE SCALE GENOMIC DNA]</scope>
    <source>
        <strain evidence="12 13">ZS-1/3</strain>
    </source>
</reference>
<comment type="caution">
    <text evidence="12">The sequence shown here is derived from an EMBL/GenBank/DDBJ whole genome shotgun (WGS) entry which is preliminary data.</text>
</comment>
<evidence type="ECO:0000313" key="12">
    <source>
        <dbReference type="EMBL" id="NNU16735.1"/>
    </source>
</evidence>
<comment type="subcellular location">
    <subcellularLocation>
        <location evidence="9">Cell membrane</location>
        <topology evidence="9">Multi-pass membrane protein</topology>
    </subcellularLocation>
</comment>
<keyword evidence="13" id="KW-1185">Reference proteome</keyword>
<feature type="transmembrane region" description="Helical" evidence="9">
    <location>
        <begin position="87"/>
        <end position="111"/>
    </location>
</feature>
<dbReference type="EC" id="3.4.23.36" evidence="9"/>
<protein>
    <recommendedName>
        <fullName evidence="9">Lipoprotein signal peptidase</fullName>
        <ecNumber evidence="9">3.4.23.36</ecNumber>
    </recommendedName>
    <alternativeName>
        <fullName evidence="9">Prolipoprotein signal peptidase</fullName>
    </alternativeName>
    <alternativeName>
        <fullName evidence="9">Signal peptidase II</fullName>
        <shortName evidence="9">SPase II</shortName>
    </alternativeName>
</protein>
<keyword evidence="5 9" id="KW-0064">Aspartyl protease</keyword>
<feature type="transmembrane region" description="Helical" evidence="9">
    <location>
        <begin position="123"/>
        <end position="146"/>
    </location>
</feature>
<dbReference type="UniPathway" id="UPA00665"/>
<sequence>MILAGATIVLDQITKLWILHGIHLPDRYGNKIEISGIFDLTYTENRGVSFGLFAGGMTSRVLLSLLSAVVSVFLIRWLTRIERPVTAYGAGLILGGAIGNLIDRVFYGFVVDFLDFSGLGFPYIFNVADAAINIGVACLLLDALVLEKRDAVKKEQGR</sequence>